<sequence>MHVAERDVLHDMVKIVKKKSDSHVKEKILTLIDTWQEAFGGPRARYPQYFAAYQELLRAGAVFPPRSEQSAPVFTPPQTQPLASYPQNIRDSDPRQDTAESSAESEFPTLSLTEIQNARGIMDVLAEMLNALDPSNKESTVVQGCCHRHPQLSLLPVVSAVLCRRFFSGKVKVRLVLTGATHPWWSPPQLPPHELPFPNQPWAHVPHVAFSVSESHCVTVGHLAKSLEEQDIFTNGVQRLFDATQRLTSLKQANHDMVSHIGKARATVEELKNFFVANSLEDINKKINKFYMVLILRSLHLDFDHVRDQVLAGDQFPLMDNFVTQLLQVPAMHHKEEEEVGATMEDVVVVVCILNAYICYAFHGFLDKVANAFKSDNLESRNLNEESGSWILDSGASDRVSGNIPSFSSISSPKVPHFIIVANGSY</sequence>
<evidence type="ECO:0000256" key="1">
    <source>
        <dbReference type="ARBA" id="ARBA00007708"/>
    </source>
</evidence>
<protein>
    <recommendedName>
        <fullName evidence="3">VHS domain-containing protein</fullName>
    </recommendedName>
</protein>
<evidence type="ECO:0000256" key="2">
    <source>
        <dbReference type="SAM" id="MobiDB-lite"/>
    </source>
</evidence>
<dbReference type="InterPro" id="IPR008942">
    <property type="entry name" value="ENTH_VHS"/>
</dbReference>
<dbReference type="EMBL" id="CP144690">
    <property type="protein sequence ID" value="WVY92131.1"/>
    <property type="molecule type" value="Genomic_DNA"/>
</dbReference>
<dbReference type="Gene3D" id="1.25.40.90">
    <property type="match status" value="1"/>
</dbReference>
<dbReference type="PANTHER" id="PTHR45898">
    <property type="entry name" value="TOM1-LIKE PROTEIN"/>
    <property type="match status" value="1"/>
</dbReference>
<name>A0AAQ3MJ30_VIGMU</name>
<keyword evidence="5" id="KW-1185">Reference proteome</keyword>
<organism evidence="4 5">
    <name type="scientific">Vigna mungo</name>
    <name type="common">Black gram</name>
    <name type="synonym">Phaseolus mungo</name>
    <dbReference type="NCBI Taxonomy" id="3915"/>
    <lineage>
        <taxon>Eukaryota</taxon>
        <taxon>Viridiplantae</taxon>
        <taxon>Streptophyta</taxon>
        <taxon>Embryophyta</taxon>
        <taxon>Tracheophyta</taxon>
        <taxon>Spermatophyta</taxon>
        <taxon>Magnoliopsida</taxon>
        <taxon>eudicotyledons</taxon>
        <taxon>Gunneridae</taxon>
        <taxon>Pentapetalae</taxon>
        <taxon>rosids</taxon>
        <taxon>fabids</taxon>
        <taxon>Fabales</taxon>
        <taxon>Fabaceae</taxon>
        <taxon>Papilionoideae</taxon>
        <taxon>50 kb inversion clade</taxon>
        <taxon>NPAAA clade</taxon>
        <taxon>indigoferoid/millettioid clade</taxon>
        <taxon>Phaseoleae</taxon>
        <taxon>Vigna</taxon>
    </lineage>
</organism>
<dbReference type="GO" id="GO:0035091">
    <property type="term" value="F:phosphatidylinositol binding"/>
    <property type="evidence" value="ECO:0007669"/>
    <property type="project" value="InterPro"/>
</dbReference>
<dbReference type="Proteomes" id="UP001374535">
    <property type="component" value="Chromosome 11"/>
</dbReference>
<evidence type="ECO:0000313" key="5">
    <source>
        <dbReference type="Proteomes" id="UP001374535"/>
    </source>
</evidence>
<gene>
    <name evidence="4" type="ORF">V8G54_037645</name>
</gene>
<feature type="compositionally biased region" description="Polar residues" evidence="2">
    <location>
        <begin position="80"/>
        <end position="89"/>
    </location>
</feature>
<feature type="region of interest" description="Disordered" evidence="2">
    <location>
        <begin position="67"/>
        <end position="108"/>
    </location>
</feature>
<dbReference type="PROSITE" id="PS50179">
    <property type="entry name" value="VHS"/>
    <property type="match status" value="1"/>
</dbReference>
<dbReference type="InterPro" id="IPR044836">
    <property type="entry name" value="TOL_plant"/>
</dbReference>
<proteinExistence type="inferred from homology"/>
<dbReference type="AlphaFoldDB" id="A0AAQ3MJ30"/>
<accession>A0AAQ3MJ30</accession>
<evidence type="ECO:0000259" key="3">
    <source>
        <dbReference type="PROSITE" id="PS50179"/>
    </source>
</evidence>
<evidence type="ECO:0000313" key="4">
    <source>
        <dbReference type="EMBL" id="WVY92131.1"/>
    </source>
</evidence>
<feature type="compositionally biased region" description="Polar residues" evidence="2">
    <location>
        <begin position="99"/>
        <end position="108"/>
    </location>
</feature>
<comment type="similarity">
    <text evidence="1">Belongs to the TOM1 family.</text>
</comment>
<dbReference type="InterPro" id="IPR002014">
    <property type="entry name" value="VHS_dom"/>
</dbReference>
<feature type="domain" description="VHS" evidence="3">
    <location>
        <begin position="1"/>
        <end position="64"/>
    </location>
</feature>
<dbReference type="GO" id="GO:0043130">
    <property type="term" value="F:ubiquitin binding"/>
    <property type="evidence" value="ECO:0007669"/>
    <property type="project" value="InterPro"/>
</dbReference>
<dbReference type="SUPFAM" id="SSF89009">
    <property type="entry name" value="GAT-like domain"/>
    <property type="match status" value="1"/>
</dbReference>
<dbReference type="GO" id="GO:0043328">
    <property type="term" value="P:protein transport to vacuole involved in ubiquitin-dependent protein catabolic process via the multivesicular body sorting pathway"/>
    <property type="evidence" value="ECO:0007669"/>
    <property type="project" value="InterPro"/>
</dbReference>
<reference evidence="4 5" key="1">
    <citation type="journal article" date="2023" name="Life. Sci Alliance">
        <title>Evolutionary insights into 3D genome organization and epigenetic landscape of Vigna mungo.</title>
        <authorList>
            <person name="Junaid A."/>
            <person name="Singh B."/>
            <person name="Bhatia S."/>
        </authorList>
    </citation>
    <scope>NUCLEOTIDE SEQUENCE [LARGE SCALE GENOMIC DNA]</scope>
    <source>
        <strain evidence="4">Urdbean</strain>
    </source>
</reference>
<dbReference type="CDD" id="cd03561">
    <property type="entry name" value="VHS"/>
    <property type="match status" value="1"/>
</dbReference>
<dbReference type="PANTHER" id="PTHR45898:SF4">
    <property type="entry name" value="TARGET OF MYB PROTEIN 1"/>
    <property type="match status" value="1"/>
</dbReference>
<dbReference type="SUPFAM" id="SSF48464">
    <property type="entry name" value="ENTH/VHS domain"/>
    <property type="match status" value="1"/>
</dbReference>